<dbReference type="EC" id="1.-.-.-" evidence="16"/>
<feature type="compositionally biased region" description="Pro residues" evidence="17">
    <location>
        <begin position="31"/>
        <end position="40"/>
    </location>
</feature>
<dbReference type="GO" id="GO:0005743">
    <property type="term" value="C:mitochondrial inner membrane"/>
    <property type="evidence" value="ECO:0007669"/>
    <property type="project" value="UniProtKB-SubCell"/>
</dbReference>
<evidence type="ECO:0000313" key="20">
    <source>
        <dbReference type="Proteomes" id="UP000694255"/>
    </source>
</evidence>
<keyword evidence="12 16" id="KW-0408">Iron</keyword>
<dbReference type="GO" id="GO:0098803">
    <property type="term" value="C:respiratory chain complex"/>
    <property type="evidence" value="ECO:0007669"/>
    <property type="project" value="UniProtKB-UniRule"/>
</dbReference>
<dbReference type="GeneID" id="73471296"/>
<dbReference type="Pfam" id="PF01786">
    <property type="entry name" value="AOX"/>
    <property type="match status" value="1"/>
</dbReference>
<keyword evidence="13" id="KW-0496">Mitochondrion</keyword>
<dbReference type="InterPro" id="IPR002680">
    <property type="entry name" value="AOX"/>
</dbReference>
<comment type="function">
    <text evidence="15">Catalyzes cyanide-resistant oxygen consumption. May increase respiration when the cytochrome respiratory pathway is restricted, or in response to low temperatures.</text>
</comment>
<evidence type="ECO:0000256" key="14">
    <source>
        <dbReference type="ARBA" id="ARBA00023136"/>
    </source>
</evidence>
<evidence type="ECO:0000256" key="1">
    <source>
        <dbReference type="ARBA" id="ARBA00004273"/>
    </source>
</evidence>
<keyword evidence="5 16" id="KW-0812">Transmembrane</keyword>
<dbReference type="PIRSF" id="PIRSF005229">
    <property type="entry name" value="AOX"/>
    <property type="match status" value="1"/>
</dbReference>
<evidence type="ECO:0000256" key="18">
    <source>
        <dbReference type="SAM" id="Phobius"/>
    </source>
</evidence>
<reference evidence="19 20" key="1">
    <citation type="journal article" date="2021" name="DNA Res.">
        <title>Genome analysis of Candida subhashii reveals its hybrid nature and dual mitochondrial genome conformations.</title>
        <authorList>
            <person name="Mixao V."/>
            <person name="Hegedusova E."/>
            <person name="Saus E."/>
            <person name="Pryszcz L.P."/>
            <person name="Cillingova A."/>
            <person name="Nosek J."/>
            <person name="Gabaldon T."/>
        </authorList>
    </citation>
    <scope>NUCLEOTIDE SEQUENCE [LARGE SCALE GENOMIC DNA]</scope>
    <source>
        <strain evidence="19 20">CBS 10753</strain>
    </source>
</reference>
<dbReference type="GO" id="GO:0009916">
    <property type="term" value="F:alternative oxidase activity"/>
    <property type="evidence" value="ECO:0007669"/>
    <property type="project" value="UniProtKB-UniRule"/>
</dbReference>
<proteinExistence type="inferred from homology"/>
<evidence type="ECO:0000256" key="13">
    <source>
        <dbReference type="ARBA" id="ARBA00023128"/>
    </source>
</evidence>
<keyword evidence="14 16" id="KW-0472">Membrane</keyword>
<name>A0A8J5UKH0_9ASCO</name>
<keyword evidence="6 16" id="KW-0479">Metal-binding</keyword>
<keyword evidence="3" id="KW-0813">Transport</keyword>
<keyword evidence="9 16" id="KW-0249">Electron transport</keyword>
<sequence>MLSTTILKRRLPSATTIFTRYVSTVTQQEQRPPPPPPPTTTEPRKIFGISTEVYKETDVEKHNDTKFITHPLFPHPDFPHEDCENVEYTHRDPKTFGDRVSYRGIQLVRGAFDYVTGYKKPKPDNMNEFVGTRYEMNESKWLTRVIFLESIAGIPGAAASFIRHLHSLRLLKRDKAWIESLMEEAYNERMHLLLFTKLGKTSWFTRSIMYVGQGIFANVFFLCYLVNPKFCHRFVGYLEEEAVSTYTHLLHELDTPGKLPKFEYVKIPEIAVSYYPDLHEKSTFRDLILRIRADEAKHREVNHTLANLNQKSDRNPFALQVEGVEEQPNHGLKVTRPAGWEKDELKL</sequence>
<evidence type="ECO:0000256" key="3">
    <source>
        <dbReference type="ARBA" id="ARBA00022448"/>
    </source>
</evidence>
<dbReference type="EMBL" id="JAGSYN010000186">
    <property type="protein sequence ID" value="KAG7661996.1"/>
    <property type="molecule type" value="Genomic_DNA"/>
</dbReference>
<comment type="subcellular location">
    <subcellularLocation>
        <location evidence="1">Mitochondrion inner membrane</location>
    </subcellularLocation>
</comment>
<comment type="similarity">
    <text evidence="2 16">Belongs to the alternative oxidase family.</text>
</comment>
<evidence type="ECO:0000256" key="16">
    <source>
        <dbReference type="RuleBase" id="RU003779"/>
    </source>
</evidence>
<keyword evidence="8" id="KW-0809">Transit peptide</keyword>
<keyword evidence="4 16" id="KW-0679">Respiratory chain</keyword>
<dbReference type="AlphaFoldDB" id="A0A8J5UKH0"/>
<dbReference type="GO" id="GO:0010230">
    <property type="term" value="P:alternative respiration"/>
    <property type="evidence" value="ECO:0007669"/>
    <property type="project" value="TreeGrafter"/>
</dbReference>
<dbReference type="FunFam" id="1.20.1260.140:FF:000002">
    <property type="entry name" value="Alternative oxidase"/>
    <property type="match status" value="1"/>
</dbReference>
<evidence type="ECO:0000256" key="10">
    <source>
        <dbReference type="ARBA" id="ARBA00022989"/>
    </source>
</evidence>
<dbReference type="PANTHER" id="PTHR31803">
    <property type="entry name" value="ALTERNATIVE OXIDASE"/>
    <property type="match status" value="1"/>
</dbReference>
<keyword evidence="20" id="KW-1185">Reference proteome</keyword>
<dbReference type="PANTHER" id="PTHR31803:SF3">
    <property type="entry name" value="ALTERNATIVE OXIDASE"/>
    <property type="match status" value="1"/>
</dbReference>
<gene>
    <name evidence="19" type="ORF">J8A68_004496</name>
</gene>
<evidence type="ECO:0000256" key="8">
    <source>
        <dbReference type="ARBA" id="ARBA00022946"/>
    </source>
</evidence>
<feature type="region of interest" description="Disordered" evidence="17">
    <location>
        <begin position="24"/>
        <end position="44"/>
    </location>
</feature>
<evidence type="ECO:0000256" key="5">
    <source>
        <dbReference type="ARBA" id="ARBA00022692"/>
    </source>
</evidence>
<evidence type="ECO:0000256" key="17">
    <source>
        <dbReference type="SAM" id="MobiDB-lite"/>
    </source>
</evidence>
<evidence type="ECO:0000256" key="4">
    <source>
        <dbReference type="ARBA" id="ARBA00022660"/>
    </source>
</evidence>
<feature type="transmembrane region" description="Helical" evidence="18">
    <location>
        <begin position="141"/>
        <end position="162"/>
    </location>
</feature>
<evidence type="ECO:0000256" key="9">
    <source>
        <dbReference type="ARBA" id="ARBA00022982"/>
    </source>
</evidence>
<evidence type="ECO:0000256" key="7">
    <source>
        <dbReference type="ARBA" id="ARBA00022792"/>
    </source>
</evidence>
<comment type="caution">
    <text evidence="19">The sequence shown here is derived from an EMBL/GenBank/DDBJ whole genome shotgun (WGS) entry which is preliminary data.</text>
</comment>
<organism evidence="19 20">
    <name type="scientific">[Candida] subhashii</name>
    <dbReference type="NCBI Taxonomy" id="561895"/>
    <lineage>
        <taxon>Eukaryota</taxon>
        <taxon>Fungi</taxon>
        <taxon>Dikarya</taxon>
        <taxon>Ascomycota</taxon>
        <taxon>Saccharomycotina</taxon>
        <taxon>Pichiomycetes</taxon>
        <taxon>Debaryomycetaceae</taxon>
        <taxon>Spathaspora</taxon>
    </lineage>
</organism>
<evidence type="ECO:0000256" key="11">
    <source>
        <dbReference type="ARBA" id="ARBA00023002"/>
    </source>
</evidence>
<dbReference type="GO" id="GO:0046872">
    <property type="term" value="F:metal ion binding"/>
    <property type="evidence" value="ECO:0007669"/>
    <property type="project" value="UniProtKB-UniRule"/>
</dbReference>
<feature type="transmembrane region" description="Helical" evidence="18">
    <location>
        <begin position="207"/>
        <end position="226"/>
    </location>
</feature>
<keyword evidence="11 16" id="KW-0560">Oxidoreductase</keyword>
<evidence type="ECO:0000256" key="15">
    <source>
        <dbReference type="ARBA" id="ARBA00025285"/>
    </source>
</evidence>
<comment type="cofactor">
    <cofactor evidence="16">
        <name>Fe cation</name>
        <dbReference type="ChEBI" id="CHEBI:24875"/>
    </cofactor>
    <text evidence="16">Binds 2 iron ions per subunit.</text>
</comment>
<keyword evidence="7" id="KW-0999">Mitochondrion inner membrane</keyword>
<dbReference type="RefSeq" id="XP_049262229.1">
    <property type="nucleotide sequence ID" value="XM_049408462.1"/>
</dbReference>
<accession>A0A8J5UKH0</accession>
<dbReference type="OrthoDB" id="16906at2759"/>
<keyword evidence="10 18" id="KW-1133">Transmembrane helix</keyword>
<evidence type="ECO:0000256" key="2">
    <source>
        <dbReference type="ARBA" id="ARBA00008388"/>
    </source>
</evidence>
<dbReference type="Proteomes" id="UP000694255">
    <property type="component" value="Unassembled WGS sequence"/>
</dbReference>
<protein>
    <recommendedName>
        <fullName evidence="16">Alternative oxidase</fullName>
        <ecNumber evidence="16">1.-.-.-</ecNumber>
    </recommendedName>
</protein>
<evidence type="ECO:0000256" key="12">
    <source>
        <dbReference type="ARBA" id="ARBA00023004"/>
    </source>
</evidence>
<evidence type="ECO:0000256" key="6">
    <source>
        <dbReference type="ARBA" id="ARBA00022723"/>
    </source>
</evidence>
<feature type="region of interest" description="Disordered" evidence="17">
    <location>
        <begin position="328"/>
        <end position="347"/>
    </location>
</feature>
<evidence type="ECO:0000313" key="19">
    <source>
        <dbReference type="EMBL" id="KAG7661996.1"/>
    </source>
</evidence>